<dbReference type="EMBL" id="CP027433">
    <property type="protein sequence ID" value="AVL99684.1"/>
    <property type="molecule type" value="Genomic_DNA"/>
</dbReference>
<dbReference type="OrthoDB" id="4570424at2"/>
<keyword evidence="1" id="KW-0812">Transmembrane</keyword>
<evidence type="ECO:0000313" key="2">
    <source>
        <dbReference type="EMBL" id="AVL99684.1"/>
    </source>
</evidence>
<organism evidence="2 3">
    <name type="scientific">Gordonia iterans</name>
    <dbReference type="NCBI Taxonomy" id="1004901"/>
    <lineage>
        <taxon>Bacteria</taxon>
        <taxon>Bacillati</taxon>
        <taxon>Actinomycetota</taxon>
        <taxon>Actinomycetes</taxon>
        <taxon>Mycobacteriales</taxon>
        <taxon>Gordoniaceae</taxon>
        <taxon>Gordonia</taxon>
    </lineage>
</organism>
<dbReference type="Proteomes" id="UP000239814">
    <property type="component" value="Chromosome"/>
</dbReference>
<protein>
    <submittedName>
        <fullName evidence="2">Uncharacterized protein</fullName>
    </submittedName>
</protein>
<feature type="transmembrane region" description="Helical" evidence="1">
    <location>
        <begin position="12"/>
        <end position="32"/>
    </location>
</feature>
<reference evidence="2 3" key="1">
    <citation type="submission" date="2018-03" db="EMBL/GenBank/DDBJ databases">
        <title>Characteristics and genome of n-alkane degrading marine bacteria Gordonia iterans isolated from crude oil contaminated in Tae-an, South Korea.</title>
        <authorList>
            <person name="Lee S.-S."/>
            <person name="Kim H."/>
        </authorList>
    </citation>
    <scope>NUCLEOTIDE SEQUENCE [LARGE SCALE GENOMIC DNA]</scope>
    <source>
        <strain evidence="2 3">Co17</strain>
    </source>
</reference>
<gene>
    <name evidence="2" type="ORF">C6V83_04720</name>
</gene>
<dbReference type="KEGG" id="git:C6V83_04720"/>
<keyword evidence="1" id="KW-0472">Membrane</keyword>
<evidence type="ECO:0000256" key="1">
    <source>
        <dbReference type="SAM" id="Phobius"/>
    </source>
</evidence>
<evidence type="ECO:0000313" key="3">
    <source>
        <dbReference type="Proteomes" id="UP000239814"/>
    </source>
</evidence>
<feature type="transmembrane region" description="Helical" evidence="1">
    <location>
        <begin position="38"/>
        <end position="63"/>
    </location>
</feature>
<proteinExistence type="predicted"/>
<dbReference type="AlphaFoldDB" id="A0A2S0KDC2"/>
<dbReference type="RefSeq" id="WP_105941419.1">
    <property type="nucleotide sequence ID" value="NZ_CP027433.1"/>
</dbReference>
<keyword evidence="1" id="KW-1133">Transmembrane helix</keyword>
<name>A0A2S0KDC2_9ACTN</name>
<accession>A0A2S0KDC2</accession>
<keyword evidence="3" id="KW-1185">Reference proteome</keyword>
<sequence length="69" mass="7153">MQTQKSSALLPAAVIMVLVGAVASIALIIPAVRESSQLLVVITYLLAMLAPLGLLLAVVSAVLSGRRNR</sequence>